<keyword evidence="1" id="KW-1133">Transmembrane helix</keyword>
<keyword evidence="3" id="KW-1185">Reference proteome</keyword>
<dbReference type="STRING" id="414004.CENSYa_1749"/>
<dbReference type="Proteomes" id="UP000000758">
    <property type="component" value="Chromosome"/>
</dbReference>
<organism evidence="2 3">
    <name type="scientific">Cenarchaeum symbiosum (strain A)</name>
    <dbReference type="NCBI Taxonomy" id="414004"/>
    <lineage>
        <taxon>Archaea</taxon>
        <taxon>Nitrososphaerota</taxon>
        <taxon>Candidatus Cenarchaeales</taxon>
        <taxon>Candidatus Cenarchaeaceae</taxon>
        <taxon>Candidatus Cenarchaeum</taxon>
    </lineage>
</organism>
<sequence length="276" mass="29358">MDVHCQGVLKDGLMCRDSLRLAVFYAGVGAFTILGALALIPAGADIPQGAQLYGMAEAVHRNAEGDILGSHIAHNRILDPGEDALIKSVFKVGSPFQPNRRLDALCLYGINDVNARMGDGELKGQPQYFNDDSCVDSRGVGYTPGTGVVTLEGRWTGGPDRDCDWSNTLNRPCDPDINCGETNISPERHNNCIRNGGHGGDAPGGRTVGGIVVCSILNGANHNNCRNVLDTIRDNGRVQVNRPTVQFAAVVLEPTVLARGDTLSVTYTFNASTPNS</sequence>
<protein>
    <submittedName>
        <fullName evidence="2">Uncharacterized protein</fullName>
    </submittedName>
</protein>
<dbReference type="EMBL" id="DP000238">
    <property type="protein sequence ID" value="ABK78360.1"/>
    <property type="molecule type" value="Genomic_DNA"/>
</dbReference>
<gene>
    <name evidence="2" type="ordered locus">CENSYa_1749</name>
</gene>
<keyword evidence="1" id="KW-0812">Transmembrane</keyword>
<reference evidence="2 3" key="1">
    <citation type="journal article" date="2006" name="Proc. Natl. Acad. Sci. U.S.A.">
        <title>Genomic analysis of the uncultivated marine crenarchaeote Cenarchaeum symbiosum.</title>
        <authorList>
            <person name="Hallam S.J."/>
            <person name="Konstantinidis K.T."/>
            <person name="Putnam N."/>
            <person name="Schleper C."/>
            <person name="Watanabe Y."/>
            <person name="Sugahara J."/>
            <person name="Preston C."/>
            <person name="de la Torre J."/>
            <person name="Richardson P.M."/>
            <person name="DeLong E.F."/>
        </authorList>
    </citation>
    <scope>NUCLEOTIDE SEQUENCE [LARGE SCALE GENOMIC DNA]</scope>
    <source>
        <strain evidence="3">A</strain>
    </source>
</reference>
<keyword evidence="1" id="KW-0472">Membrane</keyword>
<evidence type="ECO:0000313" key="2">
    <source>
        <dbReference type="EMBL" id="ABK78360.1"/>
    </source>
</evidence>
<name>A0RYE3_CENSY</name>
<dbReference type="AlphaFoldDB" id="A0RYE3"/>
<feature type="transmembrane region" description="Helical" evidence="1">
    <location>
        <begin position="21"/>
        <end position="40"/>
    </location>
</feature>
<dbReference type="EnsemblBacteria" id="ABK78360">
    <property type="protein sequence ID" value="ABK78360"/>
    <property type="gene ID" value="CENSYa_1749"/>
</dbReference>
<dbReference type="HOGENOM" id="CLU_075233_0_0_2"/>
<evidence type="ECO:0000313" key="3">
    <source>
        <dbReference type="Proteomes" id="UP000000758"/>
    </source>
</evidence>
<proteinExistence type="predicted"/>
<evidence type="ECO:0000256" key="1">
    <source>
        <dbReference type="SAM" id="Phobius"/>
    </source>
</evidence>
<accession>A0RYE3</accession>
<dbReference type="KEGG" id="csy:CENSYa_1749"/>